<protein>
    <submittedName>
        <fullName evidence="6">Acyltransferase</fullName>
    </submittedName>
</protein>
<dbReference type="RefSeq" id="WP_117202614.1">
    <property type="nucleotide sequence ID" value="NZ_JBHTBK010000018.1"/>
</dbReference>
<comment type="similarity">
    <text evidence="1">Belongs to the transferase hexapeptide repeat family.</text>
</comment>
<keyword evidence="5" id="KW-0472">Membrane</keyword>
<dbReference type="EMBL" id="QVPD01000006">
    <property type="protein sequence ID" value="RFP60555.1"/>
    <property type="molecule type" value="Genomic_DNA"/>
</dbReference>
<evidence type="ECO:0000256" key="3">
    <source>
        <dbReference type="ARBA" id="ARBA00022737"/>
    </source>
</evidence>
<keyword evidence="5" id="KW-1133">Transmembrane helix</keyword>
<dbReference type="InterPro" id="IPR051159">
    <property type="entry name" value="Hexapeptide_acetyltransf"/>
</dbReference>
<dbReference type="PANTHER" id="PTHR23416">
    <property type="entry name" value="SIALIC ACID SYNTHASE-RELATED"/>
    <property type="match status" value="1"/>
</dbReference>
<proteinExistence type="inferred from homology"/>
<keyword evidence="7" id="KW-1185">Reference proteome</keyword>
<feature type="transmembrane region" description="Helical" evidence="5">
    <location>
        <begin position="12"/>
        <end position="32"/>
    </location>
</feature>
<organism evidence="6 7">
    <name type="scientific">Cognatiluteimonas weifangensis</name>
    <dbReference type="NCBI Taxonomy" id="2303539"/>
    <lineage>
        <taxon>Bacteria</taxon>
        <taxon>Pseudomonadati</taxon>
        <taxon>Pseudomonadota</taxon>
        <taxon>Gammaproteobacteria</taxon>
        <taxon>Lysobacterales</taxon>
        <taxon>Lysobacteraceae</taxon>
        <taxon>Cognatiluteimonas</taxon>
    </lineage>
</organism>
<sequence length="182" mass="19854">MTAPPRGWHAKLLANHIYLYFLNAYFGLLALLPEPIRGLGYRLVLARQGVGVYYDAKVYIKFPWLVEVGDYVSFNRGIEIYPSHATNHRVVIGSNVRIGPNARFLAAGHDVDDPDFRETGGEIRIGDNCWIGASAVILPGVTVGNGAVVAAGSLVSRDIPAMAVAAGIPARIIRQRRFNDAR</sequence>
<dbReference type="InterPro" id="IPR001451">
    <property type="entry name" value="Hexapep"/>
</dbReference>
<reference evidence="6 7" key="1">
    <citation type="submission" date="2018-08" db="EMBL/GenBank/DDBJ databases">
        <title>Lysobacter weifangensis sp. nov., a new member of the family 'Xanthomonadaceae', isolated from soil in a farmland.</title>
        <authorList>
            <person name="Zhao H."/>
        </authorList>
    </citation>
    <scope>NUCLEOTIDE SEQUENCE [LARGE SCALE GENOMIC DNA]</scope>
    <source>
        <strain evidence="6 7">WF-2</strain>
    </source>
</reference>
<dbReference type="InterPro" id="IPR011004">
    <property type="entry name" value="Trimer_LpxA-like_sf"/>
</dbReference>
<dbReference type="Gene3D" id="2.160.10.10">
    <property type="entry name" value="Hexapeptide repeat proteins"/>
    <property type="match status" value="1"/>
</dbReference>
<evidence type="ECO:0000256" key="2">
    <source>
        <dbReference type="ARBA" id="ARBA00022679"/>
    </source>
</evidence>
<evidence type="ECO:0000256" key="1">
    <source>
        <dbReference type="ARBA" id="ARBA00007274"/>
    </source>
</evidence>
<name>A0A372DLT6_9GAMM</name>
<dbReference type="GO" id="GO:0008374">
    <property type="term" value="F:O-acyltransferase activity"/>
    <property type="evidence" value="ECO:0007669"/>
    <property type="project" value="TreeGrafter"/>
</dbReference>
<evidence type="ECO:0000313" key="6">
    <source>
        <dbReference type="EMBL" id="RFP60555.1"/>
    </source>
</evidence>
<dbReference type="CDD" id="cd04647">
    <property type="entry name" value="LbH_MAT_like"/>
    <property type="match status" value="1"/>
</dbReference>
<dbReference type="AlphaFoldDB" id="A0A372DLT6"/>
<dbReference type="PANTHER" id="PTHR23416:SF23">
    <property type="entry name" value="ACETYLTRANSFERASE C18B11.09C-RELATED"/>
    <property type="match status" value="1"/>
</dbReference>
<accession>A0A372DLT6</accession>
<gene>
    <name evidence="6" type="ORF">D0Y53_07615</name>
</gene>
<evidence type="ECO:0000256" key="4">
    <source>
        <dbReference type="ARBA" id="ARBA00023315"/>
    </source>
</evidence>
<keyword evidence="4 6" id="KW-0012">Acyltransferase</keyword>
<dbReference type="GO" id="GO:0005829">
    <property type="term" value="C:cytosol"/>
    <property type="evidence" value="ECO:0007669"/>
    <property type="project" value="TreeGrafter"/>
</dbReference>
<keyword evidence="2 6" id="KW-0808">Transferase</keyword>
<dbReference type="Pfam" id="PF00132">
    <property type="entry name" value="Hexapep"/>
    <property type="match status" value="1"/>
</dbReference>
<comment type="caution">
    <text evidence="6">The sequence shown here is derived from an EMBL/GenBank/DDBJ whole genome shotgun (WGS) entry which is preliminary data.</text>
</comment>
<evidence type="ECO:0000313" key="7">
    <source>
        <dbReference type="Proteomes" id="UP000262917"/>
    </source>
</evidence>
<keyword evidence="3" id="KW-0677">Repeat</keyword>
<dbReference type="OrthoDB" id="9815592at2"/>
<dbReference type="SUPFAM" id="SSF51161">
    <property type="entry name" value="Trimeric LpxA-like enzymes"/>
    <property type="match status" value="1"/>
</dbReference>
<dbReference type="InterPro" id="IPR018357">
    <property type="entry name" value="Hexapep_transf_CS"/>
</dbReference>
<evidence type="ECO:0000256" key="5">
    <source>
        <dbReference type="SAM" id="Phobius"/>
    </source>
</evidence>
<keyword evidence="5" id="KW-0812">Transmembrane</keyword>
<dbReference type="Proteomes" id="UP000262917">
    <property type="component" value="Unassembled WGS sequence"/>
</dbReference>
<dbReference type="PROSITE" id="PS00101">
    <property type="entry name" value="HEXAPEP_TRANSFERASES"/>
    <property type="match status" value="1"/>
</dbReference>